<comment type="caution">
    <text evidence="2">The sequence shown here is derived from an EMBL/GenBank/DDBJ whole genome shotgun (WGS) entry which is preliminary data.</text>
</comment>
<dbReference type="AlphaFoldDB" id="A0A9P4HW49"/>
<gene>
    <name evidence="2" type="ORF">K490DRAFT_56439</name>
</gene>
<feature type="compositionally biased region" description="Basic and acidic residues" evidence="1">
    <location>
        <begin position="89"/>
        <end position="103"/>
    </location>
</feature>
<organism evidence="2 3">
    <name type="scientific">Saccharata proteae CBS 121410</name>
    <dbReference type="NCBI Taxonomy" id="1314787"/>
    <lineage>
        <taxon>Eukaryota</taxon>
        <taxon>Fungi</taxon>
        <taxon>Dikarya</taxon>
        <taxon>Ascomycota</taxon>
        <taxon>Pezizomycotina</taxon>
        <taxon>Dothideomycetes</taxon>
        <taxon>Dothideomycetes incertae sedis</taxon>
        <taxon>Botryosphaeriales</taxon>
        <taxon>Saccharataceae</taxon>
        <taxon>Saccharata</taxon>
    </lineage>
</organism>
<name>A0A9P4HW49_9PEZI</name>
<reference evidence="2" key="1">
    <citation type="journal article" date="2020" name="Stud. Mycol.">
        <title>101 Dothideomycetes genomes: a test case for predicting lifestyles and emergence of pathogens.</title>
        <authorList>
            <person name="Haridas S."/>
            <person name="Albert R."/>
            <person name="Binder M."/>
            <person name="Bloem J."/>
            <person name="Labutti K."/>
            <person name="Salamov A."/>
            <person name="Andreopoulos B."/>
            <person name="Baker S."/>
            <person name="Barry K."/>
            <person name="Bills G."/>
            <person name="Bluhm B."/>
            <person name="Cannon C."/>
            <person name="Castanera R."/>
            <person name="Culley D."/>
            <person name="Daum C."/>
            <person name="Ezra D."/>
            <person name="Gonzalez J."/>
            <person name="Henrissat B."/>
            <person name="Kuo A."/>
            <person name="Liang C."/>
            <person name="Lipzen A."/>
            <person name="Lutzoni F."/>
            <person name="Magnuson J."/>
            <person name="Mondo S."/>
            <person name="Nolan M."/>
            <person name="Ohm R."/>
            <person name="Pangilinan J."/>
            <person name="Park H.-J."/>
            <person name="Ramirez L."/>
            <person name="Alfaro M."/>
            <person name="Sun H."/>
            <person name="Tritt A."/>
            <person name="Yoshinaga Y."/>
            <person name="Zwiers L.-H."/>
            <person name="Turgeon B."/>
            <person name="Goodwin S."/>
            <person name="Spatafora J."/>
            <person name="Crous P."/>
            <person name="Grigoriev I."/>
        </authorList>
    </citation>
    <scope>NUCLEOTIDE SEQUENCE</scope>
    <source>
        <strain evidence="2">CBS 121410</strain>
    </source>
</reference>
<dbReference type="Proteomes" id="UP000799776">
    <property type="component" value="Unassembled WGS sequence"/>
</dbReference>
<accession>A0A9P4HW49</accession>
<feature type="compositionally biased region" description="Polar residues" evidence="1">
    <location>
        <begin position="138"/>
        <end position="147"/>
    </location>
</feature>
<proteinExistence type="predicted"/>
<protein>
    <submittedName>
        <fullName evidence="2">Uncharacterized protein</fullName>
    </submittedName>
</protein>
<dbReference type="EMBL" id="ML978718">
    <property type="protein sequence ID" value="KAF2087858.1"/>
    <property type="molecule type" value="Genomic_DNA"/>
</dbReference>
<evidence type="ECO:0000313" key="2">
    <source>
        <dbReference type="EMBL" id="KAF2087858.1"/>
    </source>
</evidence>
<feature type="region of interest" description="Disordered" evidence="1">
    <location>
        <begin position="61"/>
        <end position="103"/>
    </location>
</feature>
<evidence type="ECO:0000256" key="1">
    <source>
        <dbReference type="SAM" id="MobiDB-lite"/>
    </source>
</evidence>
<sequence>MLQPAPSRTILSPSSTSPISVLQPILSSIASQFVPRDSGSVTYLLVILSLGTIVSSELLPRDASHTQRAQPSDTTRRLRTSDVTSNEEAWNHEQHQEAELDRRNSRRAAMLGCTRSRGAASRVVVSSSNDTEARPRPSHQQLPSSWPQTLESRLHCACSVSTNGSGSRASTALNTLSALATRK</sequence>
<evidence type="ECO:0000313" key="3">
    <source>
        <dbReference type="Proteomes" id="UP000799776"/>
    </source>
</evidence>
<feature type="region of interest" description="Disordered" evidence="1">
    <location>
        <begin position="120"/>
        <end position="147"/>
    </location>
</feature>
<keyword evidence="3" id="KW-1185">Reference proteome</keyword>